<gene>
    <name evidence="1" type="ORF">BN9_122590</name>
</gene>
<organism evidence="1 2">
    <name type="scientific">Albugo candida</name>
    <dbReference type="NCBI Taxonomy" id="65357"/>
    <lineage>
        <taxon>Eukaryota</taxon>
        <taxon>Sar</taxon>
        <taxon>Stramenopiles</taxon>
        <taxon>Oomycota</taxon>
        <taxon>Peronosporomycetes</taxon>
        <taxon>Albuginales</taxon>
        <taxon>Albuginaceae</taxon>
        <taxon>Albugo</taxon>
    </lineage>
</organism>
<protein>
    <submittedName>
        <fullName evidence="1">Uncharacterized protein</fullName>
    </submittedName>
</protein>
<reference evidence="1 2" key="1">
    <citation type="submission" date="2012-05" db="EMBL/GenBank/DDBJ databases">
        <title>Recombination and specialization in a pathogen metapopulation.</title>
        <authorList>
            <person name="Gardiner A."/>
            <person name="Kemen E."/>
            <person name="Schultz-Larsen T."/>
            <person name="MacLean D."/>
            <person name="Van Oosterhout C."/>
            <person name="Jones J.D.G."/>
        </authorList>
    </citation>
    <scope>NUCLEOTIDE SEQUENCE [LARGE SCALE GENOMIC DNA]</scope>
    <source>
        <strain evidence="1 2">Ac Nc2</strain>
    </source>
</reference>
<sequence>MCDIRLCYCWHPRESFGFFTKTITIPIHQSIHPIQEIAPVRAFDRLVSQIDSVRICEISKLGRRVIRSFHICRNNDMLVFQSFDCMEDVCHKHICHMECEILLDHSTHSYQSFCAFVTLIREYNSSTASSYAYCLEYQSRFIAQNVTRTNANSGKCCLWRKRK</sequence>
<dbReference type="Proteomes" id="UP000053237">
    <property type="component" value="Unassembled WGS sequence"/>
</dbReference>
<evidence type="ECO:0000313" key="2">
    <source>
        <dbReference type="Proteomes" id="UP000053237"/>
    </source>
</evidence>
<proteinExistence type="predicted"/>
<name>A0A024GUT8_9STRA</name>
<evidence type="ECO:0000313" key="1">
    <source>
        <dbReference type="EMBL" id="CCI50472.1"/>
    </source>
</evidence>
<keyword evidence="2" id="KW-1185">Reference proteome</keyword>
<comment type="caution">
    <text evidence="1">The sequence shown here is derived from an EMBL/GenBank/DDBJ whole genome shotgun (WGS) entry which is preliminary data.</text>
</comment>
<dbReference type="InParanoid" id="A0A024GUT8"/>
<dbReference type="EMBL" id="CAIX01000517">
    <property type="protein sequence ID" value="CCI50472.1"/>
    <property type="molecule type" value="Genomic_DNA"/>
</dbReference>
<accession>A0A024GUT8</accession>
<dbReference type="AlphaFoldDB" id="A0A024GUT8"/>